<accession>A0AAU9EL50</accession>
<dbReference type="PRINTS" id="PR01050">
    <property type="entry name" value="PYRUVTKNASE"/>
</dbReference>
<evidence type="ECO:0000256" key="2">
    <source>
        <dbReference type="ARBA" id="ARBA00008663"/>
    </source>
</evidence>
<dbReference type="GO" id="GO:0030955">
    <property type="term" value="F:potassium ion binding"/>
    <property type="evidence" value="ECO:0007669"/>
    <property type="project" value="UniProtKB-UniRule"/>
</dbReference>
<comment type="similarity">
    <text evidence="2 13">Belongs to the pyruvate kinase family.</text>
</comment>
<dbReference type="InterPro" id="IPR001697">
    <property type="entry name" value="Pyr_Knase"/>
</dbReference>
<dbReference type="Proteomes" id="UP001366166">
    <property type="component" value="Chromosome"/>
</dbReference>
<dbReference type="PANTHER" id="PTHR11817">
    <property type="entry name" value="PYRUVATE KINASE"/>
    <property type="match status" value="1"/>
</dbReference>
<sequence>MNGPRKTKIVATIGPASADPAVLGKIIAAGLDVARLNFSHGDHASHRHTMDLVRRLAAEQGRTVAILQDLAGPKIRLGELPQPLRLEAGQEVELTPGSTADEGVLPVDYAGLAEDVAPGQSILLADGLVELKVLETSGGRVKAVVKVGGEVSSRKGVNLPTSELGISSFTEKDRRDLEMGLAAGVDLVALSFVRHENDLAPVRERLNHSDDPPLLVAKIEKPQAVERLHQILAAVDGVMVARGDLGVEMPLEQVPLIQKRIIAEARRAGKVVVTATQMLRSMMDNPRPTRAEAADVANAILDGTDAVMLSDETAMGSYPVESVSMMDRLCRASEDQVNSEALLKEELSPLLPAVAAALSRAACWLARDLKPAAIVASTTSGGTARLISRYRPEVVLVGLTPDPSTCRQLALSWGVVPAPVKPFEDIEQMTQRAKQWILDNGLAQPGQHIILTGGVPVGTPGTTNLLKVLEL</sequence>
<dbReference type="NCBIfam" id="TIGR01064">
    <property type="entry name" value="pyruv_kin"/>
    <property type="match status" value="1"/>
</dbReference>
<evidence type="ECO:0000259" key="14">
    <source>
        <dbReference type="Pfam" id="PF00224"/>
    </source>
</evidence>
<dbReference type="NCBIfam" id="NF004978">
    <property type="entry name" value="PRK06354.1"/>
    <property type="match status" value="1"/>
</dbReference>
<dbReference type="Pfam" id="PF00224">
    <property type="entry name" value="PK"/>
    <property type="match status" value="1"/>
</dbReference>
<dbReference type="Gene3D" id="3.40.1380.20">
    <property type="entry name" value="Pyruvate kinase, C-terminal domain"/>
    <property type="match status" value="1"/>
</dbReference>
<keyword evidence="5" id="KW-0479">Metal-binding</keyword>
<evidence type="ECO:0000256" key="1">
    <source>
        <dbReference type="ARBA" id="ARBA00004997"/>
    </source>
</evidence>
<keyword evidence="8" id="KW-0067">ATP-binding</keyword>
<keyword evidence="7 13" id="KW-0418">Kinase</keyword>
<dbReference type="SUPFAM" id="SSF51621">
    <property type="entry name" value="Phosphoenolpyruvate/pyruvate domain"/>
    <property type="match status" value="1"/>
</dbReference>
<dbReference type="SUPFAM" id="SSF50800">
    <property type="entry name" value="PK beta-barrel domain-like"/>
    <property type="match status" value="1"/>
</dbReference>
<comment type="pathway">
    <text evidence="1 13">Carbohydrate degradation; glycolysis; pyruvate from D-glyceraldehyde 3-phosphate: step 5/5.</text>
</comment>
<evidence type="ECO:0000256" key="8">
    <source>
        <dbReference type="ARBA" id="ARBA00022840"/>
    </source>
</evidence>
<evidence type="ECO:0000256" key="10">
    <source>
        <dbReference type="ARBA" id="ARBA00023152"/>
    </source>
</evidence>
<keyword evidence="9 13" id="KW-0460">Magnesium</keyword>
<evidence type="ECO:0000256" key="12">
    <source>
        <dbReference type="NCBIfam" id="TIGR01064"/>
    </source>
</evidence>
<dbReference type="EMBL" id="AP028679">
    <property type="protein sequence ID" value="BEQ15289.1"/>
    <property type="molecule type" value="Genomic_DNA"/>
</dbReference>
<dbReference type="InterPro" id="IPR015813">
    <property type="entry name" value="Pyrv/PenolPyrv_kinase-like_dom"/>
</dbReference>
<dbReference type="InterPro" id="IPR015795">
    <property type="entry name" value="Pyrv_Knase_C"/>
</dbReference>
<dbReference type="RefSeq" id="WP_338599504.1">
    <property type="nucleotide sequence ID" value="NZ_AP028679.1"/>
</dbReference>
<proteinExistence type="inferred from homology"/>
<keyword evidence="17" id="KW-1185">Reference proteome</keyword>
<dbReference type="InterPro" id="IPR011037">
    <property type="entry name" value="Pyrv_Knase-like_insert_dom_sf"/>
</dbReference>
<keyword evidence="11 16" id="KW-0670">Pyruvate</keyword>
<comment type="catalytic activity">
    <reaction evidence="13">
        <text>pyruvate + ATP = phosphoenolpyruvate + ADP + H(+)</text>
        <dbReference type="Rhea" id="RHEA:18157"/>
        <dbReference type="ChEBI" id="CHEBI:15361"/>
        <dbReference type="ChEBI" id="CHEBI:15378"/>
        <dbReference type="ChEBI" id="CHEBI:30616"/>
        <dbReference type="ChEBI" id="CHEBI:58702"/>
        <dbReference type="ChEBI" id="CHEBI:456216"/>
        <dbReference type="EC" id="2.7.1.40"/>
    </reaction>
</comment>
<dbReference type="SUPFAM" id="SSF52935">
    <property type="entry name" value="PK C-terminal domain-like"/>
    <property type="match status" value="1"/>
</dbReference>
<reference evidence="17" key="1">
    <citation type="journal article" date="2023" name="Arch. Microbiol.">
        <title>Desulfoferula mesophilus gen. nov. sp. nov., a mesophilic sulfate-reducing bacterium isolated from a brackish lake sediment.</title>
        <authorList>
            <person name="Watanabe T."/>
            <person name="Yabe T."/>
            <person name="Tsuji J.M."/>
            <person name="Fukui M."/>
        </authorList>
    </citation>
    <scope>NUCLEOTIDE SEQUENCE [LARGE SCALE GENOMIC DNA]</scope>
    <source>
        <strain evidence="17">12FAK</strain>
    </source>
</reference>
<dbReference type="GO" id="GO:0004743">
    <property type="term" value="F:pyruvate kinase activity"/>
    <property type="evidence" value="ECO:0007669"/>
    <property type="project" value="UniProtKB-UniRule"/>
</dbReference>
<evidence type="ECO:0000256" key="7">
    <source>
        <dbReference type="ARBA" id="ARBA00022777"/>
    </source>
</evidence>
<dbReference type="InterPro" id="IPR036918">
    <property type="entry name" value="Pyrv_Knase_C_sf"/>
</dbReference>
<name>A0AAU9EL50_9BACT</name>
<evidence type="ECO:0000256" key="5">
    <source>
        <dbReference type="ARBA" id="ARBA00022723"/>
    </source>
</evidence>
<evidence type="ECO:0000256" key="4">
    <source>
        <dbReference type="ARBA" id="ARBA00022679"/>
    </source>
</evidence>
<dbReference type="GO" id="GO:0000287">
    <property type="term" value="F:magnesium ion binding"/>
    <property type="evidence" value="ECO:0007669"/>
    <property type="project" value="UniProtKB-UniRule"/>
</dbReference>
<keyword evidence="10 13" id="KW-0324">Glycolysis</keyword>
<protein>
    <recommendedName>
        <fullName evidence="3 12">Pyruvate kinase</fullName>
        <ecNumber evidence="3 12">2.7.1.40</ecNumber>
    </recommendedName>
</protein>
<dbReference type="EC" id="2.7.1.40" evidence="3 12"/>
<gene>
    <name evidence="16" type="ORF">FAK_23550</name>
</gene>
<feature type="domain" description="Pyruvate kinase C-terminal" evidence="15">
    <location>
        <begin position="357"/>
        <end position="469"/>
    </location>
</feature>
<feature type="domain" description="Pyruvate kinase barrel" evidence="14">
    <location>
        <begin position="5"/>
        <end position="323"/>
    </location>
</feature>
<dbReference type="NCBIfam" id="NF004491">
    <property type="entry name" value="PRK05826.1"/>
    <property type="match status" value="1"/>
</dbReference>
<evidence type="ECO:0000256" key="11">
    <source>
        <dbReference type="ARBA" id="ARBA00023317"/>
    </source>
</evidence>
<dbReference type="Gene3D" id="3.20.20.60">
    <property type="entry name" value="Phosphoenolpyruvate-binding domains"/>
    <property type="match status" value="1"/>
</dbReference>
<dbReference type="FunFam" id="2.40.33.10:FF:000001">
    <property type="entry name" value="Pyruvate kinase"/>
    <property type="match status" value="1"/>
</dbReference>
<dbReference type="AlphaFoldDB" id="A0AAU9EL50"/>
<dbReference type="KEGG" id="dmp:FAK_23550"/>
<evidence type="ECO:0000256" key="13">
    <source>
        <dbReference type="RuleBase" id="RU000504"/>
    </source>
</evidence>
<evidence type="ECO:0000256" key="6">
    <source>
        <dbReference type="ARBA" id="ARBA00022741"/>
    </source>
</evidence>
<evidence type="ECO:0000256" key="9">
    <source>
        <dbReference type="ARBA" id="ARBA00022842"/>
    </source>
</evidence>
<evidence type="ECO:0000256" key="3">
    <source>
        <dbReference type="ARBA" id="ARBA00012142"/>
    </source>
</evidence>
<dbReference type="GO" id="GO:0005524">
    <property type="term" value="F:ATP binding"/>
    <property type="evidence" value="ECO:0007669"/>
    <property type="project" value="UniProtKB-KW"/>
</dbReference>
<dbReference type="GO" id="GO:0016301">
    <property type="term" value="F:kinase activity"/>
    <property type="evidence" value="ECO:0007669"/>
    <property type="project" value="UniProtKB-KW"/>
</dbReference>
<dbReference type="InterPro" id="IPR040442">
    <property type="entry name" value="Pyrv_kinase-like_dom_sf"/>
</dbReference>
<dbReference type="InterPro" id="IPR015793">
    <property type="entry name" value="Pyrv_Knase_brl"/>
</dbReference>
<dbReference type="InterPro" id="IPR015806">
    <property type="entry name" value="Pyrv_Knase_insert_dom_sf"/>
</dbReference>
<dbReference type="Pfam" id="PF02887">
    <property type="entry name" value="PK_C"/>
    <property type="match status" value="1"/>
</dbReference>
<keyword evidence="6" id="KW-0547">Nucleotide-binding</keyword>
<evidence type="ECO:0000259" key="15">
    <source>
        <dbReference type="Pfam" id="PF02887"/>
    </source>
</evidence>
<organism evidence="16 17">
    <name type="scientific">Desulfoferula mesophila</name>
    <dbReference type="NCBI Taxonomy" id="3058419"/>
    <lineage>
        <taxon>Bacteria</taxon>
        <taxon>Pseudomonadati</taxon>
        <taxon>Thermodesulfobacteriota</taxon>
        <taxon>Desulfarculia</taxon>
        <taxon>Desulfarculales</taxon>
        <taxon>Desulfarculaceae</taxon>
        <taxon>Desulfoferula</taxon>
    </lineage>
</organism>
<evidence type="ECO:0000313" key="16">
    <source>
        <dbReference type="EMBL" id="BEQ15289.1"/>
    </source>
</evidence>
<evidence type="ECO:0000313" key="17">
    <source>
        <dbReference type="Proteomes" id="UP001366166"/>
    </source>
</evidence>
<keyword evidence="4 13" id="KW-0808">Transferase</keyword>
<dbReference type="Gene3D" id="2.40.33.10">
    <property type="entry name" value="PK beta-barrel domain-like"/>
    <property type="match status" value="1"/>
</dbReference>